<evidence type="ECO:0000256" key="5">
    <source>
        <dbReference type="ARBA" id="ARBA00012045"/>
    </source>
</evidence>
<feature type="compositionally biased region" description="Low complexity" evidence="15">
    <location>
        <begin position="452"/>
        <end position="465"/>
    </location>
</feature>
<dbReference type="InterPro" id="IPR015797">
    <property type="entry name" value="NUDIX_hydrolase-like_dom_sf"/>
</dbReference>
<dbReference type="Gene3D" id="3.90.79.10">
    <property type="entry name" value="Nucleoside Triphosphate Pyrophosphohydrolase"/>
    <property type="match status" value="1"/>
</dbReference>
<dbReference type="Pfam" id="PF00730">
    <property type="entry name" value="HhH-GPD"/>
    <property type="match status" value="1"/>
</dbReference>
<dbReference type="InterPro" id="IPR004035">
    <property type="entry name" value="Endouclease-III_FeS-bd_BS"/>
</dbReference>
<sequence length="475" mass="50271">MAGPTTWAQSAISSAPAGLRRLKAGRVSRGMKPPSGRRPRSGRRSPCILPAPGPAADATGPGTTGAGATGLDVAARRARGRGAGGLASAPVTPSPALALSSAIPDPPPAGPLLAWYDRHRRTLPWRGEADPYRIWLSEVMLQQTTVAAVGPRYARFLTRFPTVEALAAAPWEDVAAEWAGLGYYARARNLHAAARAVAARGGFPDTEAGLRELPGIGAYIAAAVAAIAFNRPTVPVDGNVERVVARLVPVREPLPGARRLIAPIAARFMEQAEARARPGDFVQALFDLGATLCTPRRPACALCPWREDCAAQRQGIQEELPAKLPKAARKLRHGLHFLARDPAGRLLLRHRPPEGLLGGMLEIPGAPWREEKPWSLEEALPHAPLAGLSWQLRPGLARHGFTHMDLDMRLAEAAAPAQPAPAGMVWMESDTARAALPTAIRRLLPLADPPLAEGPAGMASGASRARGARKKGMQA</sequence>
<evidence type="ECO:0000256" key="9">
    <source>
        <dbReference type="ARBA" id="ARBA00022763"/>
    </source>
</evidence>
<dbReference type="EMBL" id="JAGIZB010000001">
    <property type="protein sequence ID" value="MBP0443354.1"/>
    <property type="molecule type" value="Genomic_DNA"/>
</dbReference>
<evidence type="ECO:0000256" key="1">
    <source>
        <dbReference type="ARBA" id="ARBA00000843"/>
    </source>
</evidence>
<evidence type="ECO:0000259" key="16">
    <source>
        <dbReference type="SMART" id="SM00478"/>
    </source>
</evidence>
<dbReference type="InterPro" id="IPR029119">
    <property type="entry name" value="MutY_C"/>
</dbReference>
<dbReference type="Gene3D" id="1.10.1670.10">
    <property type="entry name" value="Helix-hairpin-Helix base-excision DNA repair enzymes (C-terminal)"/>
    <property type="match status" value="1"/>
</dbReference>
<reference evidence="17 18" key="1">
    <citation type="submission" date="2021-03" db="EMBL/GenBank/DDBJ databases">
        <authorList>
            <person name="So Y."/>
        </authorList>
    </citation>
    <scope>NUCLEOTIDE SEQUENCE [LARGE SCALE GENOMIC DNA]</scope>
    <source>
        <strain evidence="17 18">SSH11</strain>
    </source>
</reference>
<evidence type="ECO:0000256" key="11">
    <source>
        <dbReference type="ARBA" id="ARBA00023004"/>
    </source>
</evidence>
<comment type="catalytic activity">
    <reaction evidence="1">
        <text>Hydrolyzes free adenine bases from 7,8-dihydro-8-oxoguanine:adenine mismatched double-stranded DNA, leaving an apurinic site.</text>
        <dbReference type="EC" id="3.2.2.31"/>
    </reaction>
</comment>
<comment type="caution">
    <text evidence="17">The sequence shown here is derived from an EMBL/GenBank/DDBJ whole genome shotgun (WGS) entry which is preliminary data.</text>
</comment>
<comment type="function">
    <text evidence="3">Adenine glycosylase active on G-A mispairs. MutY also corrects error-prone DNA synthesis past GO lesions which are due to the oxidatively damaged form of guanine: 7,8-dihydro-8-oxoguanine (8-oxo-dGTP).</text>
</comment>
<keyword evidence="11" id="KW-0408">Iron</keyword>
<dbReference type="Proteomes" id="UP000681594">
    <property type="component" value="Unassembled WGS sequence"/>
</dbReference>
<comment type="cofactor">
    <cofactor evidence="2">
        <name>[4Fe-4S] cluster</name>
        <dbReference type="ChEBI" id="CHEBI:49883"/>
    </cofactor>
</comment>
<keyword evidence="14" id="KW-0326">Glycosidase</keyword>
<feature type="compositionally biased region" description="Basic residues" evidence="15">
    <location>
        <begin position="466"/>
        <end position="475"/>
    </location>
</feature>
<evidence type="ECO:0000256" key="10">
    <source>
        <dbReference type="ARBA" id="ARBA00022801"/>
    </source>
</evidence>
<dbReference type="InterPro" id="IPR023170">
    <property type="entry name" value="HhH_base_excis_C"/>
</dbReference>
<dbReference type="SUPFAM" id="SSF55811">
    <property type="entry name" value="Nudix"/>
    <property type="match status" value="1"/>
</dbReference>
<keyword evidence="7" id="KW-0004">4Fe-4S</keyword>
<evidence type="ECO:0000256" key="12">
    <source>
        <dbReference type="ARBA" id="ARBA00023014"/>
    </source>
</evidence>
<dbReference type="EC" id="3.2.2.31" evidence="5"/>
<evidence type="ECO:0000256" key="8">
    <source>
        <dbReference type="ARBA" id="ARBA00022723"/>
    </source>
</evidence>
<gene>
    <name evidence="17" type="ORF">J8J14_01060</name>
</gene>
<accession>A0ABS4A8N0</accession>
<evidence type="ECO:0000313" key="18">
    <source>
        <dbReference type="Proteomes" id="UP000681594"/>
    </source>
</evidence>
<evidence type="ECO:0000256" key="13">
    <source>
        <dbReference type="ARBA" id="ARBA00023204"/>
    </source>
</evidence>
<feature type="compositionally biased region" description="Polar residues" evidence="15">
    <location>
        <begin position="1"/>
        <end position="13"/>
    </location>
</feature>
<keyword evidence="13" id="KW-0234">DNA repair</keyword>
<dbReference type="CDD" id="cd00056">
    <property type="entry name" value="ENDO3c"/>
    <property type="match status" value="1"/>
</dbReference>
<keyword evidence="18" id="KW-1185">Reference proteome</keyword>
<dbReference type="SMART" id="SM00478">
    <property type="entry name" value="ENDO3c"/>
    <property type="match status" value="1"/>
</dbReference>
<evidence type="ECO:0000313" key="17">
    <source>
        <dbReference type="EMBL" id="MBP0443354.1"/>
    </source>
</evidence>
<keyword evidence="10" id="KW-0378">Hydrolase</keyword>
<dbReference type="Pfam" id="PF14815">
    <property type="entry name" value="NUDIX_4"/>
    <property type="match status" value="1"/>
</dbReference>
<dbReference type="CDD" id="cd03431">
    <property type="entry name" value="NUDIX_DNA_Glycosylase_C-MutY"/>
    <property type="match status" value="1"/>
</dbReference>
<evidence type="ECO:0000256" key="3">
    <source>
        <dbReference type="ARBA" id="ARBA00002933"/>
    </source>
</evidence>
<keyword evidence="9" id="KW-0227">DNA damage</keyword>
<organism evidence="17 18">
    <name type="scientific">Pararoseomonas baculiformis</name>
    <dbReference type="NCBI Taxonomy" id="2820812"/>
    <lineage>
        <taxon>Bacteria</taxon>
        <taxon>Pseudomonadati</taxon>
        <taxon>Pseudomonadota</taxon>
        <taxon>Alphaproteobacteria</taxon>
        <taxon>Acetobacterales</taxon>
        <taxon>Acetobacteraceae</taxon>
        <taxon>Pararoseomonas</taxon>
    </lineage>
</organism>
<protein>
    <recommendedName>
        <fullName evidence="6">Adenine DNA glycosylase</fullName>
        <ecNumber evidence="5">3.2.2.31</ecNumber>
    </recommendedName>
</protein>
<name>A0ABS4A8N0_9PROT</name>
<evidence type="ECO:0000256" key="14">
    <source>
        <dbReference type="ARBA" id="ARBA00023295"/>
    </source>
</evidence>
<feature type="domain" description="HhH-GPD" evidence="16">
    <location>
        <begin position="140"/>
        <end position="291"/>
    </location>
</feature>
<evidence type="ECO:0000256" key="6">
    <source>
        <dbReference type="ARBA" id="ARBA00022023"/>
    </source>
</evidence>
<dbReference type="PANTHER" id="PTHR42944">
    <property type="entry name" value="ADENINE DNA GLYCOSYLASE"/>
    <property type="match status" value="1"/>
</dbReference>
<dbReference type="PANTHER" id="PTHR42944:SF1">
    <property type="entry name" value="ADENINE DNA GLYCOSYLASE"/>
    <property type="match status" value="1"/>
</dbReference>
<dbReference type="Pfam" id="PF10576">
    <property type="entry name" value="EndIII_4Fe-2S"/>
    <property type="match status" value="1"/>
</dbReference>
<dbReference type="PROSITE" id="PS00764">
    <property type="entry name" value="ENDONUCLEASE_III_1"/>
    <property type="match status" value="1"/>
</dbReference>
<dbReference type="InterPro" id="IPR011257">
    <property type="entry name" value="DNA_glycosylase"/>
</dbReference>
<dbReference type="InterPro" id="IPR004036">
    <property type="entry name" value="Endonuclease-III-like_CS2"/>
</dbReference>
<keyword evidence="8" id="KW-0479">Metal-binding</keyword>
<evidence type="ECO:0000256" key="2">
    <source>
        <dbReference type="ARBA" id="ARBA00001966"/>
    </source>
</evidence>
<evidence type="ECO:0000256" key="7">
    <source>
        <dbReference type="ARBA" id="ARBA00022485"/>
    </source>
</evidence>
<evidence type="ECO:0000256" key="4">
    <source>
        <dbReference type="ARBA" id="ARBA00008343"/>
    </source>
</evidence>
<dbReference type="InterPro" id="IPR044298">
    <property type="entry name" value="MIG/MutY"/>
</dbReference>
<dbReference type="InterPro" id="IPR003265">
    <property type="entry name" value="HhH-GPD_domain"/>
</dbReference>
<proteinExistence type="inferred from homology"/>
<comment type="similarity">
    <text evidence="4">Belongs to the Nth/MutY family.</text>
</comment>
<feature type="region of interest" description="Disordered" evidence="15">
    <location>
        <begin position="1"/>
        <end position="69"/>
    </location>
</feature>
<feature type="region of interest" description="Disordered" evidence="15">
    <location>
        <begin position="452"/>
        <end position="475"/>
    </location>
</feature>
<dbReference type="PROSITE" id="PS01155">
    <property type="entry name" value="ENDONUCLEASE_III_2"/>
    <property type="match status" value="1"/>
</dbReference>
<dbReference type="SUPFAM" id="SSF48150">
    <property type="entry name" value="DNA-glycosylase"/>
    <property type="match status" value="1"/>
</dbReference>
<keyword evidence="12" id="KW-0411">Iron-sulfur</keyword>
<dbReference type="Gene3D" id="1.10.340.30">
    <property type="entry name" value="Hypothetical protein, domain 2"/>
    <property type="match status" value="1"/>
</dbReference>
<dbReference type="InterPro" id="IPR003651">
    <property type="entry name" value="Endonuclease3_FeS-loop_motif"/>
</dbReference>
<evidence type="ECO:0000256" key="15">
    <source>
        <dbReference type="SAM" id="MobiDB-lite"/>
    </source>
</evidence>